<feature type="region of interest" description="Disordered" evidence="1">
    <location>
        <begin position="1"/>
        <end position="147"/>
    </location>
</feature>
<dbReference type="Proteomes" id="UP000542210">
    <property type="component" value="Unassembled WGS sequence"/>
</dbReference>
<feature type="compositionally biased region" description="Basic and acidic residues" evidence="1">
    <location>
        <begin position="89"/>
        <end position="108"/>
    </location>
</feature>
<dbReference type="AlphaFoldDB" id="A0A7W7D9X4"/>
<name>A0A7W7D9X4_9ACTN</name>
<keyword evidence="3" id="KW-1185">Reference proteome</keyword>
<accession>A0A7W7D9X4</accession>
<organism evidence="2 3">
    <name type="scientific">Sphaerisporangium siamense</name>
    <dbReference type="NCBI Taxonomy" id="795645"/>
    <lineage>
        <taxon>Bacteria</taxon>
        <taxon>Bacillati</taxon>
        <taxon>Actinomycetota</taxon>
        <taxon>Actinomycetes</taxon>
        <taxon>Streptosporangiales</taxon>
        <taxon>Streptosporangiaceae</taxon>
        <taxon>Sphaerisporangium</taxon>
    </lineage>
</organism>
<dbReference type="EMBL" id="JACHND010000001">
    <property type="protein sequence ID" value="MBB4702721.1"/>
    <property type="molecule type" value="Genomic_DNA"/>
</dbReference>
<gene>
    <name evidence="2" type="ORF">BJ982_004265</name>
</gene>
<evidence type="ECO:0000313" key="2">
    <source>
        <dbReference type="EMBL" id="MBB4702721.1"/>
    </source>
</evidence>
<reference evidence="2 3" key="1">
    <citation type="submission" date="2020-08" db="EMBL/GenBank/DDBJ databases">
        <title>Sequencing the genomes of 1000 actinobacteria strains.</title>
        <authorList>
            <person name="Klenk H.-P."/>
        </authorList>
    </citation>
    <scope>NUCLEOTIDE SEQUENCE [LARGE SCALE GENOMIC DNA]</scope>
    <source>
        <strain evidence="2 3">DSM 45784</strain>
    </source>
</reference>
<proteinExistence type="predicted"/>
<protein>
    <submittedName>
        <fullName evidence="2">Uncharacterized protein</fullName>
    </submittedName>
</protein>
<sequence>MPAHGLQARAAGDRAQDRGDDDGVVGVPQNGDDVGDHVDRAGEIGQQQRQPHTDAARQRGIGRQTADQAERVGEQPQRLAYQPAAGPDDGQRDDESQPGDHHRGRETDEQVPSPRSGHTCPLSSRPGTVAPGPAVDTMNDNRSRLSD</sequence>
<evidence type="ECO:0000313" key="3">
    <source>
        <dbReference type="Proteomes" id="UP000542210"/>
    </source>
</evidence>
<evidence type="ECO:0000256" key="1">
    <source>
        <dbReference type="SAM" id="MobiDB-lite"/>
    </source>
</evidence>
<comment type="caution">
    <text evidence="2">The sequence shown here is derived from an EMBL/GenBank/DDBJ whole genome shotgun (WGS) entry which is preliminary data.</text>
</comment>